<evidence type="ECO:0000313" key="1">
    <source>
        <dbReference type="EMBL" id="RYR01866.1"/>
    </source>
</evidence>
<organism evidence="1 2">
    <name type="scientific">Arachis hypogaea</name>
    <name type="common">Peanut</name>
    <dbReference type="NCBI Taxonomy" id="3818"/>
    <lineage>
        <taxon>Eukaryota</taxon>
        <taxon>Viridiplantae</taxon>
        <taxon>Streptophyta</taxon>
        <taxon>Embryophyta</taxon>
        <taxon>Tracheophyta</taxon>
        <taxon>Spermatophyta</taxon>
        <taxon>Magnoliopsida</taxon>
        <taxon>eudicotyledons</taxon>
        <taxon>Gunneridae</taxon>
        <taxon>Pentapetalae</taxon>
        <taxon>rosids</taxon>
        <taxon>fabids</taxon>
        <taxon>Fabales</taxon>
        <taxon>Fabaceae</taxon>
        <taxon>Papilionoideae</taxon>
        <taxon>50 kb inversion clade</taxon>
        <taxon>dalbergioids sensu lato</taxon>
        <taxon>Dalbergieae</taxon>
        <taxon>Pterocarpus clade</taxon>
        <taxon>Arachis</taxon>
    </lineage>
</organism>
<keyword evidence="2" id="KW-1185">Reference proteome</keyword>
<reference evidence="1 2" key="1">
    <citation type="submission" date="2019-01" db="EMBL/GenBank/DDBJ databases">
        <title>Sequencing of cultivated peanut Arachis hypogaea provides insights into genome evolution and oil improvement.</title>
        <authorList>
            <person name="Chen X."/>
        </authorList>
    </citation>
    <scope>NUCLEOTIDE SEQUENCE [LARGE SCALE GENOMIC DNA]</scope>
    <source>
        <strain evidence="2">cv. Fuhuasheng</strain>
        <tissue evidence="1">Leaves</tissue>
    </source>
</reference>
<name>A0A444YIU3_ARAHY</name>
<protein>
    <submittedName>
        <fullName evidence="1">Uncharacterized protein</fullName>
    </submittedName>
</protein>
<evidence type="ECO:0000313" key="2">
    <source>
        <dbReference type="Proteomes" id="UP000289738"/>
    </source>
</evidence>
<dbReference type="AlphaFoldDB" id="A0A444YIU3"/>
<comment type="caution">
    <text evidence="1">The sequence shown here is derived from an EMBL/GenBank/DDBJ whole genome shotgun (WGS) entry which is preliminary data.</text>
</comment>
<gene>
    <name evidence="1" type="ORF">Ahy_B06g080726</name>
</gene>
<proteinExistence type="predicted"/>
<dbReference type="EMBL" id="SDMP01000016">
    <property type="protein sequence ID" value="RYR01866.1"/>
    <property type="molecule type" value="Genomic_DNA"/>
</dbReference>
<dbReference type="Proteomes" id="UP000289738">
    <property type="component" value="Chromosome B06"/>
</dbReference>
<accession>A0A444YIU3</accession>
<sequence length="111" mass="12507">MSLSIISQQGKAFAESSYNISGTKFQFNTRVNECETSIDNGSQHYYNNNINLSTFSVQPSSYCGLFASTSGKEEILGSQWKVKERNVPYNYPGALEVWYHFKEKEGLGRGD</sequence>